<evidence type="ECO:0000313" key="1">
    <source>
        <dbReference type="EMBL" id="KAF7336104.1"/>
    </source>
</evidence>
<dbReference type="Gene3D" id="3.40.50.720">
    <property type="entry name" value="NAD(P)-binding Rossmann-like Domain"/>
    <property type="match status" value="1"/>
</dbReference>
<dbReference type="GO" id="GO:0005737">
    <property type="term" value="C:cytoplasm"/>
    <property type="evidence" value="ECO:0007669"/>
    <property type="project" value="TreeGrafter"/>
</dbReference>
<dbReference type="OrthoDB" id="10000533at2759"/>
<dbReference type="InterPro" id="IPR051783">
    <property type="entry name" value="NAD(P)-dependent_oxidoreduct"/>
</dbReference>
<keyword evidence="2" id="KW-1185">Reference proteome</keyword>
<name>A0A8H6X8E1_9AGAR</name>
<sequence length="330" mass="35941">MKVLVLGHVLPPETLVVGLLKRQLAARQVSSGFPLHKRWRERAISFTGSHVPRPKRKSSQRKKVRANGVEQAVFNQSTVIPILGDLDSNVWLPLIATLDVIIETVSASPDGLRSIFERTVKAAKELRPAGAPLLSYIHTSGTWVHGDNRTDIVADTTPIARPVELVAWRPAVEQLVAHSTTVTGIVVRPALLYGRSASILAPLFKGASSEGKVVWPGTPGGRYAVVHADDLADLFVRVAERAPLLGGKIFDAANSQTESVDEMLQKLVQISGAKGPYEYRKPENLYEEAIQATTLVRPYLANALLGWSPKKPGLVESLDIYYAAWRASSA</sequence>
<organism evidence="1 2">
    <name type="scientific">Mycena venus</name>
    <dbReference type="NCBI Taxonomy" id="2733690"/>
    <lineage>
        <taxon>Eukaryota</taxon>
        <taxon>Fungi</taxon>
        <taxon>Dikarya</taxon>
        <taxon>Basidiomycota</taxon>
        <taxon>Agaricomycotina</taxon>
        <taxon>Agaricomycetes</taxon>
        <taxon>Agaricomycetidae</taxon>
        <taxon>Agaricales</taxon>
        <taxon>Marasmiineae</taxon>
        <taxon>Mycenaceae</taxon>
        <taxon>Mycena</taxon>
    </lineage>
</organism>
<dbReference type="EMBL" id="JACAZI010000023">
    <property type="protein sequence ID" value="KAF7336104.1"/>
    <property type="molecule type" value="Genomic_DNA"/>
</dbReference>
<accession>A0A8H6X8E1</accession>
<dbReference type="Proteomes" id="UP000620124">
    <property type="component" value="Unassembled WGS sequence"/>
</dbReference>
<dbReference type="PANTHER" id="PTHR48079">
    <property type="entry name" value="PROTEIN YEEZ"/>
    <property type="match status" value="1"/>
</dbReference>
<gene>
    <name evidence="1" type="ORF">MVEN_02157400</name>
</gene>
<dbReference type="GO" id="GO:0004029">
    <property type="term" value="F:aldehyde dehydrogenase (NAD+) activity"/>
    <property type="evidence" value="ECO:0007669"/>
    <property type="project" value="TreeGrafter"/>
</dbReference>
<reference evidence="1" key="1">
    <citation type="submission" date="2020-05" db="EMBL/GenBank/DDBJ databases">
        <title>Mycena genomes resolve the evolution of fungal bioluminescence.</title>
        <authorList>
            <person name="Tsai I.J."/>
        </authorList>
    </citation>
    <scope>NUCLEOTIDE SEQUENCE</scope>
    <source>
        <strain evidence="1">CCC161011</strain>
    </source>
</reference>
<comment type="caution">
    <text evidence="1">The sequence shown here is derived from an EMBL/GenBank/DDBJ whole genome shotgun (WGS) entry which is preliminary data.</text>
</comment>
<dbReference type="AlphaFoldDB" id="A0A8H6X8E1"/>
<dbReference type="SUPFAM" id="SSF51735">
    <property type="entry name" value="NAD(P)-binding Rossmann-fold domains"/>
    <property type="match status" value="1"/>
</dbReference>
<evidence type="ECO:0000313" key="2">
    <source>
        <dbReference type="Proteomes" id="UP000620124"/>
    </source>
</evidence>
<dbReference type="PANTHER" id="PTHR48079:SF3">
    <property type="entry name" value="NAD-DEPENDENT EPIMERASE_DEHYDRATASE DOMAIN-CONTAINING PROTEIN"/>
    <property type="match status" value="1"/>
</dbReference>
<proteinExistence type="predicted"/>
<protein>
    <submittedName>
        <fullName evidence="1">NAD(P)-binding protein</fullName>
    </submittedName>
</protein>
<dbReference type="InterPro" id="IPR036291">
    <property type="entry name" value="NAD(P)-bd_dom_sf"/>
</dbReference>